<dbReference type="GO" id="GO:0003677">
    <property type="term" value="F:DNA binding"/>
    <property type="evidence" value="ECO:0007669"/>
    <property type="project" value="UniProtKB-KW"/>
</dbReference>
<sequence>MGNRLTAERVRGDVDVLSRAGLDLDEFLGEASAAVRRAVPWEAACVATHDPASLLLTSGRKYGALAETDSQDVLFANIEYGGQERSSFRHLAIADRSAIGMHESMPDYVDESLRMNQLIKPIFGFGDEARVLFKDTLGMWGGMALFRDHNDPKFAADDVEFLGSLSGSFARGVRAGVLARLAEPEQLAPTGRSASCGPAVIIVDATDEVTQISLGAEERLAEFRSAPHLIDPMGIVFTLVAAARHSLSTPGAGLPRGRVRAASGHWLLLHAAPLASRNGVTGDVVITIEEARPPEIVELVVAAFDLTARERDVTRLVLQGVDTKEIATTLHVSAYTVQDHLKSIFDKAGVRSRRDLISRVYFDQYAPRLGSVVGPTGGYLE</sequence>
<dbReference type="OrthoDB" id="9815744at2"/>
<evidence type="ECO:0000313" key="6">
    <source>
        <dbReference type="Proteomes" id="UP000320085"/>
    </source>
</evidence>
<evidence type="ECO:0000256" key="2">
    <source>
        <dbReference type="ARBA" id="ARBA00023125"/>
    </source>
</evidence>
<reference evidence="5 6" key="1">
    <citation type="submission" date="2019-06" db="EMBL/GenBank/DDBJ databases">
        <title>Sequencing the genomes of 1000 actinobacteria strains.</title>
        <authorList>
            <person name="Klenk H.-P."/>
        </authorList>
    </citation>
    <scope>NUCLEOTIDE SEQUENCE [LARGE SCALE GENOMIC DNA]</scope>
    <source>
        <strain evidence="5 6">DSM 21776</strain>
    </source>
</reference>
<name>A0A543PR39_9MICO</name>
<dbReference type="InterPro" id="IPR000792">
    <property type="entry name" value="Tscrpt_reg_LuxR_C"/>
</dbReference>
<dbReference type="PANTHER" id="PTHR44688:SF16">
    <property type="entry name" value="DNA-BINDING TRANSCRIPTIONAL ACTIVATOR DEVR_DOSR"/>
    <property type="match status" value="1"/>
</dbReference>
<gene>
    <name evidence="5" type="ORF">FHX52_3267</name>
</gene>
<dbReference type="CDD" id="cd06170">
    <property type="entry name" value="LuxR_C_like"/>
    <property type="match status" value="1"/>
</dbReference>
<dbReference type="SMART" id="SM00421">
    <property type="entry name" value="HTH_LUXR"/>
    <property type="match status" value="1"/>
</dbReference>
<accession>A0A543PR39</accession>
<dbReference type="Proteomes" id="UP000320085">
    <property type="component" value="Unassembled WGS sequence"/>
</dbReference>
<keyword evidence="1" id="KW-0805">Transcription regulation</keyword>
<evidence type="ECO:0000256" key="3">
    <source>
        <dbReference type="ARBA" id="ARBA00023163"/>
    </source>
</evidence>
<evidence type="ECO:0000256" key="1">
    <source>
        <dbReference type="ARBA" id="ARBA00023015"/>
    </source>
</evidence>
<dbReference type="SUPFAM" id="SSF46894">
    <property type="entry name" value="C-terminal effector domain of the bipartite response regulators"/>
    <property type="match status" value="1"/>
</dbReference>
<dbReference type="Pfam" id="PF00196">
    <property type="entry name" value="GerE"/>
    <property type="match status" value="1"/>
</dbReference>
<dbReference type="PRINTS" id="PR00038">
    <property type="entry name" value="HTHLUXR"/>
</dbReference>
<comment type="caution">
    <text evidence="5">The sequence shown here is derived from an EMBL/GenBank/DDBJ whole genome shotgun (WGS) entry which is preliminary data.</text>
</comment>
<dbReference type="EMBL" id="VFQF01000002">
    <property type="protein sequence ID" value="TQN46541.1"/>
    <property type="molecule type" value="Genomic_DNA"/>
</dbReference>
<evidence type="ECO:0000259" key="4">
    <source>
        <dbReference type="PROSITE" id="PS50043"/>
    </source>
</evidence>
<organism evidence="5 6">
    <name type="scientific">Humibacillus xanthopallidus</name>
    <dbReference type="NCBI Taxonomy" id="412689"/>
    <lineage>
        <taxon>Bacteria</taxon>
        <taxon>Bacillati</taxon>
        <taxon>Actinomycetota</taxon>
        <taxon>Actinomycetes</taxon>
        <taxon>Micrococcales</taxon>
        <taxon>Intrasporangiaceae</taxon>
        <taxon>Humibacillus</taxon>
    </lineage>
</organism>
<dbReference type="RefSeq" id="WP_141823331.1">
    <property type="nucleotide sequence ID" value="NZ_BAAAQC010000012.1"/>
</dbReference>
<dbReference type="GO" id="GO:0006355">
    <property type="term" value="P:regulation of DNA-templated transcription"/>
    <property type="evidence" value="ECO:0007669"/>
    <property type="project" value="InterPro"/>
</dbReference>
<feature type="domain" description="HTH luxR-type" evidence="4">
    <location>
        <begin position="299"/>
        <end position="370"/>
    </location>
</feature>
<evidence type="ECO:0000313" key="5">
    <source>
        <dbReference type="EMBL" id="TQN46541.1"/>
    </source>
</evidence>
<dbReference type="Gene3D" id="1.10.10.10">
    <property type="entry name" value="Winged helix-like DNA-binding domain superfamily/Winged helix DNA-binding domain"/>
    <property type="match status" value="1"/>
</dbReference>
<dbReference type="PROSITE" id="PS50043">
    <property type="entry name" value="HTH_LUXR_2"/>
    <property type="match status" value="1"/>
</dbReference>
<dbReference type="PROSITE" id="PS00622">
    <property type="entry name" value="HTH_LUXR_1"/>
    <property type="match status" value="1"/>
</dbReference>
<keyword evidence="3" id="KW-0804">Transcription</keyword>
<dbReference type="AlphaFoldDB" id="A0A543PR39"/>
<dbReference type="InterPro" id="IPR036388">
    <property type="entry name" value="WH-like_DNA-bd_sf"/>
</dbReference>
<dbReference type="InterPro" id="IPR016032">
    <property type="entry name" value="Sig_transdc_resp-reg_C-effctor"/>
</dbReference>
<dbReference type="PANTHER" id="PTHR44688">
    <property type="entry name" value="DNA-BINDING TRANSCRIPTIONAL ACTIVATOR DEVR_DOSR"/>
    <property type="match status" value="1"/>
</dbReference>
<keyword evidence="2" id="KW-0238">DNA-binding</keyword>
<proteinExistence type="predicted"/>
<protein>
    <submittedName>
        <fullName evidence="5">Regulatory LuxR family protein</fullName>
    </submittedName>
</protein>